<dbReference type="AlphaFoldDB" id="A0A1M5N568"/>
<accession>A0A1M5N568</accession>
<reference evidence="1 2" key="1">
    <citation type="submission" date="2016-11" db="EMBL/GenBank/DDBJ databases">
        <authorList>
            <person name="Jaros S."/>
            <person name="Januszkiewicz K."/>
            <person name="Wedrychowicz H."/>
        </authorList>
    </citation>
    <scope>NUCLEOTIDE SEQUENCE [LARGE SCALE GENOMIC DNA]</scope>
    <source>
        <strain evidence="1 2">DSM 16917</strain>
    </source>
</reference>
<evidence type="ECO:0000313" key="1">
    <source>
        <dbReference type="EMBL" id="SHG84143.1"/>
    </source>
</evidence>
<proteinExistence type="predicted"/>
<sequence>MTSGDMDVDSGLCRKSVTPVLGVSTDGRQRGFQGGNLPLWLPSAIRHKKAALKPLFLWVMPD</sequence>
<organism evidence="1 2">
    <name type="scientific">Ferrimonas marina</name>
    <dbReference type="NCBI Taxonomy" id="299255"/>
    <lineage>
        <taxon>Bacteria</taxon>
        <taxon>Pseudomonadati</taxon>
        <taxon>Pseudomonadota</taxon>
        <taxon>Gammaproteobacteria</taxon>
        <taxon>Alteromonadales</taxon>
        <taxon>Ferrimonadaceae</taxon>
        <taxon>Ferrimonas</taxon>
    </lineage>
</organism>
<evidence type="ECO:0000313" key="2">
    <source>
        <dbReference type="Proteomes" id="UP000184268"/>
    </source>
</evidence>
<dbReference type="EMBL" id="FQXG01000001">
    <property type="protein sequence ID" value="SHG84143.1"/>
    <property type="molecule type" value="Genomic_DNA"/>
</dbReference>
<gene>
    <name evidence="1" type="ORF">SAMN02745129_0883</name>
</gene>
<protein>
    <submittedName>
        <fullName evidence="1">Uncharacterized protein</fullName>
    </submittedName>
</protein>
<name>A0A1M5N568_9GAMM</name>
<dbReference type="Proteomes" id="UP000184268">
    <property type="component" value="Unassembled WGS sequence"/>
</dbReference>
<keyword evidence="2" id="KW-1185">Reference proteome</keyword>